<protein>
    <submittedName>
        <fullName evidence="1">Fe-S-cluster oxidoreductase-like</fullName>
    </submittedName>
</protein>
<dbReference type="eggNOG" id="COG0727">
    <property type="taxonomic scope" value="Bacteria"/>
</dbReference>
<organism evidence="1 2">
    <name type="scientific">Synechococcus elongatus (strain ATCC 33912 / PCC 7942 / FACHB-805)</name>
    <name type="common">Anacystis nidulans R2</name>
    <dbReference type="NCBI Taxonomy" id="1140"/>
    <lineage>
        <taxon>Bacteria</taxon>
        <taxon>Bacillati</taxon>
        <taxon>Cyanobacteriota</taxon>
        <taxon>Cyanophyceae</taxon>
        <taxon>Synechococcales</taxon>
        <taxon>Synechococcaceae</taxon>
        <taxon>Synechococcus</taxon>
    </lineage>
</organism>
<dbReference type="HOGENOM" id="CLU_1255420_0_0_3"/>
<dbReference type="InterPro" id="IPR005358">
    <property type="entry name" value="Puta_zinc/iron-chelating_dom"/>
</dbReference>
<dbReference type="Proteomes" id="UP000889800">
    <property type="component" value="Chromosome"/>
</dbReference>
<dbReference type="BioCyc" id="SYNEL:SYNPCC7942_0589-MONOMER"/>
<dbReference type="KEGG" id="syf:Synpcc7942_0589"/>
<dbReference type="EMBL" id="CP000100">
    <property type="protein sequence ID" value="ABB56621.1"/>
    <property type="molecule type" value="Genomic_DNA"/>
</dbReference>
<dbReference type="PANTHER" id="PTHR36791">
    <property type="entry name" value="OS03G0363400 PROTEIN"/>
    <property type="match status" value="1"/>
</dbReference>
<dbReference type="PaxDb" id="1140-Synpcc7942_0589"/>
<reference evidence="2" key="1">
    <citation type="submission" date="2005-08" db="EMBL/GenBank/DDBJ databases">
        <title>Complete sequence of chromosome 1 of Synechococcus elongatus PCC 7942.</title>
        <authorList>
            <consortium name="US DOE Joint Genome Institute"/>
            <person name="Copeland A."/>
            <person name="Lucas S."/>
            <person name="Lapidus A."/>
            <person name="Barry K."/>
            <person name="Detter J.C."/>
            <person name="Glavina T."/>
            <person name="Hammon N."/>
            <person name="Israni S."/>
            <person name="Pitluck S."/>
            <person name="Schmutz J."/>
            <person name="Larimer F."/>
            <person name="Land M."/>
            <person name="Kyrpides N."/>
            <person name="Lykidis A."/>
            <person name="Richardson P."/>
        </authorList>
    </citation>
    <scope>NUCLEOTIDE SEQUENCE [LARGE SCALE GENOMIC DNA]</scope>
    <source>
        <strain evidence="2">ATCC 33912 / PCC 7942 / FACHB-805</strain>
    </source>
</reference>
<name>Q31QP8_SYNE7</name>
<keyword evidence="2" id="KW-1185">Reference proteome</keyword>
<sequence>MIPDGLRRCDLEVTTAEVQQDDHRWASNHKQCQRRQLKNDFEIDAAQETHISPRSRPGLCRFGNRFYRADANALSIVTKIHYQARARLEADLPSPDLSVMAQWQCVRQCGACCHLDPRDRPDLEQYLQPEEMALYLSMVGSDGWCIHFDHDSRLCSIYDDRPRFCRVQPETFESMFGVPKEDLNDFAIACCEEQIEGVYGDRSLEQIRFRQAVGLVLEDL</sequence>
<dbReference type="STRING" id="1140.Synpcc7942_0589"/>
<evidence type="ECO:0000313" key="2">
    <source>
        <dbReference type="Proteomes" id="UP000889800"/>
    </source>
</evidence>
<evidence type="ECO:0000313" key="1">
    <source>
        <dbReference type="EMBL" id="ABB56621.1"/>
    </source>
</evidence>
<dbReference type="PANTHER" id="PTHR36791:SF2">
    <property type="entry name" value="OS03G0363400 PROTEIN"/>
    <property type="match status" value="1"/>
</dbReference>
<accession>Q31QP8</accession>
<proteinExistence type="predicted"/>
<gene>
    <name evidence="1" type="ordered locus">Synpcc7942_0589</name>
</gene>
<dbReference type="Pfam" id="PF03692">
    <property type="entry name" value="CxxCxxCC"/>
    <property type="match status" value="1"/>
</dbReference>
<dbReference type="AlphaFoldDB" id="Q31QP8"/>